<dbReference type="RefSeq" id="WP_264822406.1">
    <property type="nucleotide sequence ID" value="NZ_CP110249.1"/>
</dbReference>
<accession>A0ABD5YPH7</accession>
<dbReference type="Proteomes" id="UP001596417">
    <property type="component" value="Unassembled WGS sequence"/>
</dbReference>
<proteinExistence type="predicted"/>
<dbReference type="EMBL" id="JBHTAX010000001">
    <property type="protein sequence ID" value="MFC7189518.1"/>
    <property type="molecule type" value="Genomic_DNA"/>
</dbReference>
<name>A0ABD5YPH7_9EURY</name>
<feature type="region of interest" description="Disordered" evidence="1">
    <location>
        <begin position="66"/>
        <end position="92"/>
    </location>
</feature>
<dbReference type="GeneID" id="76199079"/>
<sequence length="92" mass="10069">MLPDDFVRPSADKIHTKTYPGMSRRRLLSSLLGVGFTHSTASHLTKADIDTAASDEVPIVVGVHSETPSSQRTPIKRYVPADWPTSDTTSDF</sequence>
<organism evidence="2 3">
    <name type="scientific">Halocatena marina</name>
    <dbReference type="NCBI Taxonomy" id="2934937"/>
    <lineage>
        <taxon>Archaea</taxon>
        <taxon>Methanobacteriati</taxon>
        <taxon>Methanobacteriota</taxon>
        <taxon>Stenosarchaea group</taxon>
        <taxon>Halobacteria</taxon>
        <taxon>Halobacteriales</taxon>
        <taxon>Natronomonadaceae</taxon>
        <taxon>Halocatena</taxon>
    </lineage>
</organism>
<reference evidence="2 3" key="1">
    <citation type="journal article" date="2019" name="Int. J. Syst. Evol. Microbiol.">
        <title>The Global Catalogue of Microorganisms (GCM) 10K type strain sequencing project: providing services to taxonomists for standard genome sequencing and annotation.</title>
        <authorList>
            <consortium name="The Broad Institute Genomics Platform"/>
            <consortium name="The Broad Institute Genome Sequencing Center for Infectious Disease"/>
            <person name="Wu L."/>
            <person name="Ma J."/>
        </authorList>
    </citation>
    <scope>NUCLEOTIDE SEQUENCE [LARGE SCALE GENOMIC DNA]</scope>
    <source>
        <strain evidence="2 3">RDMS1</strain>
    </source>
</reference>
<evidence type="ECO:0000256" key="1">
    <source>
        <dbReference type="SAM" id="MobiDB-lite"/>
    </source>
</evidence>
<evidence type="ECO:0000313" key="2">
    <source>
        <dbReference type="EMBL" id="MFC7189518.1"/>
    </source>
</evidence>
<evidence type="ECO:0000313" key="3">
    <source>
        <dbReference type="Proteomes" id="UP001596417"/>
    </source>
</evidence>
<protein>
    <submittedName>
        <fullName evidence="2">Uncharacterized protein</fullName>
    </submittedName>
</protein>
<comment type="caution">
    <text evidence="2">The sequence shown here is derived from an EMBL/GenBank/DDBJ whole genome shotgun (WGS) entry which is preliminary data.</text>
</comment>
<dbReference type="AlphaFoldDB" id="A0ABD5YPH7"/>
<keyword evidence="3" id="KW-1185">Reference proteome</keyword>
<gene>
    <name evidence="2" type="ORF">ACFQL7_06410</name>
</gene>